<dbReference type="Gene3D" id="3.30.70.1450">
    <property type="entry name" value="Regulator of K+ conductance, C-terminal domain"/>
    <property type="match status" value="1"/>
</dbReference>
<organism evidence="3 4">
    <name type="scientific">Rubritalea spongiae</name>
    <dbReference type="NCBI Taxonomy" id="430797"/>
    <lineage>
        <taxon>Bacteria</taxon>
        <taxon>Pseudomonadati</taxon>
        <taxon>Verrucomicrobiota</taxon>
        <taxon>Verrucomicrobiia</taxon>
        <taxon>Verrucomicrobiales</taxon>
        <taxon>Rubritaleaceae</taxon>
        <taxon>Rubritalea</taxon>
    </lineage>
</organism>
<accession>A0ABW5E4M2</accession>
<gene>
    <name evidence="3" type="ORF">ACFSQZ_12545</name>
</gene>
<reference evidence="4" key="1">
    <citation type="journal article" date="2019" name="Int. J. Syst. Evol. Microbiol.">
        <title>The Global Catalogue of Microorganisms (GCM) 10K type strain sequencing project: providing services to taxonomists for standard genome sequencing and annotation.</title>
        <authorList>
            <consortium name="The Broad Institute Genomics Platform"/>
            <consortium name="The Broad Institute Genome Sequencing Center for Infectious Disease"/>
            <person name="Wu L."/>
            <person name="Ma J."/>
        </authorList>
    </citation>
    <scope>NUCLEOTIDE SEQUENCE [LARGE SCALE GENOMIC DNA]</scope>
    <source>
        <strain evidence="4">JCM 16545</strain>
    </source>
</reference>
<name>A0ABW5E4M2_9BACT</name>
<feature type="domain" description="RCK C-terminal" evidence="2">
    <location>
        <begin position="142"/>
        <end position="228"/>
    </location>
</feature>
<evidence type="ECO:0000313" key="4">
    <source>
        <dbReference type="Proteomes" id="UP001597297"/>
    </source>
</evidence>
<dbReference type="InterPro" id="IPR036721">
    <property type="entry name" value="RCK_C_sf"/>
</dbReference>
<protein>
    <submittedName>
        <fullName evidence="3">TrkA C-terminal domain-containing protein</fullName>
    </submittedName>
</protein>
<dbReference type="InterPro" id="IPR006037">
    <property type="entry name" value="RCK_C"/>
</dbReference>
<evidence type="ECO:0000313" key="3">
    <source>
        <dbReference type="EMBL" id="MFD2277302.1"/>
    </source>
</evidence>
<dbReference type="RefSeq" id="WP_377093912.1">
    <property type="nucleotide sequence ID" value="NZ_JBHSJM010000001.1"/>
</dbReference>
<dbReference type="PROSITE" id="PS51202">
    <property type="entry name" value="RCK_C"/>
    <property type="match status" value="1"/>
</dbReference>
<dbReference type="Pfam" id="PF02080">
    <property type="entry name" value="TrkA_C"/>
    <property type="match status" value="1"/>
</dbReference>
<comment type="caution">
    <text evidence="3">The sequence shown here is derived from an EMBL/GenBank/DDBJ whole genome shotgun (WGS) entry which is preliminary data.</text>
</comment>
<keyword evidence="1" id="KW-0812">Transmembrane</keyword>
<dbReference type="EMBL" id="JBHUJC010000041">
    <property type="protein sequence ID" value="MFD2277302.1"/>
    <property type="molecule type" value="Genomic_DNA"/>
</dbReference>
<keyword evidence="4" id="KW-1185">Reference proteome</keyword>
<sequence>MTSLFVLILIVVLSLVVVRIGTNALILTGMTDATAMFQAASAFFGVGYTSSEAELVMKHPVRRRVVLHLIIAGNVGITTALATLIVTFVQIDSSQYSNWLQFLIIVSGVLGVAFVANFKPIKKPVDAIIMKSLKSAGLVKSVGYELLLKVQDGYSVSEVMIYSEHPWCGKSLVDSRPSDAGVVILNVRHKNGGFTGAPDKDFTIKEGDELMIYGADPDVMRVARNMEMGNEAGAAINFEV</sequence>
<proteinExistence type="predicted"/>
<dbReference type="SUPFAM" id="SSF116726">
    <property type="entry name" value="TrkA C-terminal domain-like"/>
    <property type="match status" value="1"/>
</dbReference>
<keyword evidence="1" id="KW-0472">Membrane</keyword>
<feature type="transmembrane region" description="Helical" evidence="1">
    <location>
        <begin position="99"/>
        <end position="118"/>
    </location>
</feature>
<feature type="transmembrane region" description="Helical" evidence="1">
    <location>
        <begin position="65"/>
        <end position="87"/>
    </location>
</feature>
<evidence type="ECO:0000256" key="1">
    <source>
        <dbReference type="SAM" id="Phobius"/>
    </source>
</evidence>
<evidence type="ECO:0000259" key="2">
    <source>
        <dbReference type="PROSITE" id="PS51202"/>
    </source>
</evidence>
<dbReference type="Proteomes" id="UP001597297">
    <property type="component" value="Unassembled WGS sequence"/>
</dbReference>
<keyword evidence="1" id="KW-1133">Transmembrane helix</keyword>